<sequence>MEPSPAAHAATYWSSVKSPKDGSPAHPTSGTHCCRSPLAHTPLPAAERTPINMAAPIINYRAMATTINTIHAATALTITTTAMRTTMITATIIVATHALLCQINVTNIAIDSPLIWYMSNDKVIPGTLIT</sequence>
<accession>A0A915HNA0</accession>
<keyword evidence="2" id="KW-1185">Reference proteome</keyword>
<evidence type="ECO:0000256" key="1">
    <source>
        <dbReference type="SAM" id="MobiDB-lite"/>
    </source>
</evidence>
<organism evidence="2 3">
    <name type="scientific">Romanomermis culicivorax</name>
    <name type="common">Nematode worm</name>
    <dbReference type="NCBI Taxonomy" id="13658"/>
    <lineage>
        <taxon>Eukaryota</taxon>
        <taxon>Metazoa</taxon>
        <taxon>Ecdysozoa</taxon>
        <taxon>Nematoda</taxon>
        <taxon>Enoplea</taxon>
        <taxon>Dorylaimia</taxon>
        <taxon>Mermithida</taxon>
        <taxon>Mermithoidea</taxon>
        <taxon>Mermithidae</taxon>
        <taxon>Romanomermis</taxon>
    </lineage>
</organism>
<reference evidence="3" key="1">
    <citation type="submission" date="2022-11" db="UniProtKB">
        <authorList>
            <consortium name="WormBaseParasite"/>
        </authorList>
    </citation>
    <scope>IDENTIFICATION</scope>
</reference>
<protein>
    <submittedName>
        <fullName evidence="3">Uncharacterized protein</fullName>
    </submittedName>
</protein>
<dbReference type="AlphaFoldDB" id="A0A915HNA0"/>
<evidence type="ECO:0000313" key="2">
    <source>
        <dbReference type="Proteomes" id="UP000887565"/>
    </source>
</evidence>
<proteinExistence type="predicted"/>
<evidence type="ECO:0000313" key="3">
    <source>
        <dbReference type="WBParaSite" id="nRc.2.0.1.t02981-RA"/>
    </source>
</evidence>
<dbReference type="Proteomes" id="UP000887565">
    <property type="component" value="Unplaced"/>
</dbReference>
<name>A0A915HNA0_ROMCU</name>
<dbReference type="WBParaSite" id="nRc.2.0.1.t02981-RA">
    <property type="protein sequence ID" value="nRc.2.0.1.t02981-RA"/>
    <property type="gene ID" value="nRc.2.0.1.g02981"/>
</dbReference>
<feature type="region of interest" description="Disordered" evidence="1">
    <location>
        <begin position="1"/>
        <end position="39"/>
    </location>
</feature>